<dbReference type="EMBL" id="UINC01086171">
    <property type="protein sequence ID" value="SVC34390.1"/>
    <property type="molecule type" value="Genomic_DNA"/>
</dbReference>
<sequence>MNEEYSQNIEGFKPAISLLEERWNTFKRN</sequence>
<feature type="non-terminal residue" evidence="1">
    <location>
        <position position="29"/>
    </location>
</feature>
<gene>
    <name evidence="1" type="ORF">METZ01_LOCUS287244</name>
</gene>
<proteinExistence type="predicted"/>
<protein>
    <submittedName>
        <fullName evidence="1">Uncharacterized protein</fullName>
    </submittedName>
</protein>
<reference evidence="1" key="1">
    <citation type="submission" date="2018-05" db="EMBL/GenBank/DDBJ databases">
        <authorList>
            <person name="Lanie J.A."/>
            <person name="Ng W.-L."/>
            <person name="Kazmierczak K.M."/>
            <person name="Andrzejewski T.M."/>
            <person name="Davidsen T.M."/>
            <person name="Wayne K.J."/>
            <person name="Tettelin H."/>
            <person name="Glass J.I."/>
            <person name="Rusch D."/>
            <person name="Podicherti R."/>
            <person name="Tsui H.-C.T."/>
            <person name="Winkler M.E."/>
        </authorList>
    </citation>
    <scope>NUCLEOTIDE SEQUENCE</scope>
</reference>
<evidence type="ECO:0000313" key="1">
    <source>
        <dbReference type="EMBL" id="SVC34390.1"/>
    </source>
</evidence>
<dbReference type="AlphaFoldDB" id="A0A382LCL4"/>
<accession>A0A382LCL4</accession>
<name>A0A382LCL4_9ZZZZ</name>
<organism evidence="1">
    <name type="scientific">marine metagenome</name>
    <dbReference type="NCBI Taxonomy" id="408172"/>
    <lineage>
        <taxon>unclassified sequences</taxon>
        <taxon>metagenomes</taxon>
        <taxon>ecological metagenomes</taxon>
    </lineage>
</organism>